<dbReference type="InParanoid" id="A0A165DU14"/>
<evidence type="ECO:0000313" key="3">
    <source>
        <dbReference type="Proteomes" id="UP000077266"/>
    </source>
</evidence>
<evidence type="ECO:0000313" key="2">
    <source>
        <dbReference type="EMBL" id="KZV85360.1"/>
    </source>
</evidence>
<gene>
    <name evidence="2" type="ORF">EXIGLDRAFT_775649</name>
</gene>
<sequence length="237" mass="25948">MLHASYVHDKITQTWADLRLHHPESGRHRSVVYDGLWTVYRFRHLLDVALPARIVELTIETGLFPMAASLFPSLPALHTLVFVGSLSSSYFVRDNGDGEDSEDGESEDDARGVVEGGDGSEDDTDSESESDSNADVIGHQQLPRITASGLPYLSCSSLAKLVLATRTGDPDVTRVDTLVTFMGDVLSQTAPGTVELELRNVTLVGDISRLSGFFSRVVTFPEPFEFPDLQGDRCKAY</sequence>
<proteinExistence type="predicted"/>
<protein>
    <submittedName>
        <fullName evidence="2">Uncharacterized protein</fullName>
    </submittedName>
</protein>
<name>A0A165DU14_EXIGL</name>
<dbReference type="Proteomes" id="UP000077266">
    <property type="component" value="Unassembled WGS sequence"/>
</dbReference>
<feature type="compositionally biased region" description="Acidic residues" evidence="1">
    <location>
        <begin position="118"/>
        <end position="132"/>
    </location>
</feature>
<feature type="compositionally biased region" description="Acidic residues" evidence="1">
    <location>
        <begin position="97"/>
        <end position="108"/>
    </location>
</feature>
<dbReference type="EMBL" id="KV426191">
    <property type="protein sequence ID" value="KZV85360.1"/>
    <property type="molecule type" value="Genomic_DNA"/>
</dbReference>
<dbReference type="AlphaFoldDB" id="A0A165DU14"/>
<accession>A0A165DU14</accession>
<evidence type="ECO:0000256" key="1">
    <source>
        <dbReference type="SAM" id="MobiDB-lite"/>
    </source>
</evidence>
<reference evidence="2 3" key="1">
    <citation type="journal article" date="2016" name="Mol. Biol. Evol.">
        <title>Comparative Genomics of Early-Diverging Mushroom-Forming Fungi Provides Insights into the Origins of Lignocellulose Decay Capabilities.</title>
        <authorList>
            <person name="Nagy L.G."/>
            <person name="Riley R."/>
            <person name="Tritt A."/>
            <person name="Adam C."/>
            <person name="Daum C."/>
            <person name="Floudas D."/>
            <person name="Sun H."/>
            <person name="Yadav J.S."/>
            <person name="Pangilinan J."/>
            <person name="Larsson K.H."/>
            <person name="Matsuura K."/>
            <person name="Barry K."/>
            <person name="Labutti K."/>
            <person name="Kuo R."/>
            <person name="Ohm R.A."/>
            <person name="Bhattacharya S.S."/>
            <person name="Shirouzu T."/>
            <person name="Yoshinaga Y."/>
            <person name="Martin F.M."/>
            <person name="Grigoriev I.V."/>
            <person name="Hibbett D.S."/>
        </authorList>
    </citation>
    <scope>NUCLEOTIDE SEQUENCE [LARGE SCALE GENOMIC DNA]</scope>
    <source>
        <strain evidence="2 3">HHB12029</strain>
    </source>
</reference>
<organism evidence="2 3">
    <name type="scientific">Exidia glandulosa HHB12029</name>
    <dbReference type="NCBI Taxonomy" id="1314781"/>
    <lineage>
        <taxon>Eukaryota</taxon>
        <taxon>Fungi</taxon>
        <taxon>Dikarya</taxon>
        <taxon>Basidiomycota</taxon>
        <taxon>Agaricomycotina</taxon>
        <taxon>Agaricomycetes</taxon>
        <taxon>Auriculariales</taxon>
        <taxon>Exidiaceae</taxon>
        <taxon>Exidia</taxon>
    </lineage>
</organism>
<feature type="region of interest" description="Disordered" evidence="1">
    <location>
        <begin position="94"/>
        <end position="137"/>
    </location>
</feature>
<keyword evidence="3" id="KW-1185">Reference proteome</keyword>